<evidence type="ECO:0000313" key="4">
    <source>
        <dbReference type="Proteomes" id="UP000070250"/>
    </source>
</evidence>
<name>A0A127FC69_STEDE</name>
<dbReference type="KEGG" id="sdf:ACG33_13070"/>
<accession>A0A127FC69</accession>
<dbReference type="SUPFAM" id="SSF56349">
    <property type="entry name" value="DNA breaking-rejoining enzymes"/>
    <property type="match status" value="1"/>
</dbReference>
<evidence type="ECO:0000256" key="2">
    <source>
        <dbReference type="ARBA" id="ARBA00022908"/>
    </source>
</evidence>
<dbReference type="PANTHER" id="PTHR30629">
    <property type="entry name" value="PROPHAGE INTEGRASE"/>
    <property type="match status" value="1"/>
</dbReference>
<gene>
    <name evidence="3" type="ORF">ACG33_13070</name>
</gene>
<reference evidence="3 4" key="1">
    <citation type="submission" date="2015-06" db="EMBL/GenBank/DDBJ databases">
        <title>A Comprehensive Approach to Explore the Metabolic and Phylogenetic Diversity of Bacterial Steroid Degradation in the Environment: Testosterone as an Example.</title>
        <authorList>
            <person name="Yang F.-C."/>
            <person name="Chen Y.-L."/>
            <person name="Yu C.-P."/>
            <person name="Tang S.-L."/>
            <person name="Wang P.-H."/>
            <person name="Ismail W."/>
            <person name="Wang C.-H."/>
            <person name="Yang C.-Y."/>
            <person name="Chiang Y.-R."/>
        </authorList>
    </citation>
    <scope>NUCLEOTIDE SEQUENCE [LARGE SCALE GENOMIC DNA]</scope>
    <source>
        <strain evidence="3 4">DSM 18526</strain>
    </source>
</reference>
<comment type="similarity">
    <text evidence="1">Belongs to the 'phage' integrase family.</text>
</comment>
<dbReference type="GO" id="GO:0015074">
    <property type="term" value="P:DNA integration"/>
    <property type="evidence" value="ECO:0007669"/>
    <property type="project" value="UniProtKB-KW"/>
</dbReference>
<keyword evidence="4" id="KW-1185">Reference proteome</keyword>
<evidence type="ECO:0000313" key="3">
    <source>
        <dbReference type="EMBL" id="AMN48012.1"/>
    </source>
</evidence>
<dbReference type="EMBL" id="CP011971">
    <property type="protein sequence ID" value="AMN48012.1"/>
    <property type="molecule type" value="Genomic_DNA"/>
</dbReference>
<dbReference type="GO" id="GO:0003677">
    <property type="term" value="F:DNA binding"/>
    <property type="evidence" value="ECO:0007669"/>
    <property type="project" value="InterPro"/>
</dbReference>
<evidence type="ECO:0008006" key="5">
    <source>
        <dbReference type="Google" id="ProtNLM"/>
    </source>
</evidence>
<dbReference type="PANTHER" id="PTHR30629:SF2">
    <property type="entry name" value="PROPHAGE INTEGRASE INTS-RELATED"/>
    <property type="match status" value="1"/>
</dbReference>
<organism evidence="3 4">
    <name type="scientific">Steroidobacter denitrificans</name>
    <dbReference type="NCBI Taxonomy" id="465721"/>
    <lineage>
        <taxon>Bacteria</taxon>
        <taxon>Pseudomonadati</taxon>
        <taxon>Pseudomonadota</taxon>
        <taxon>Gammaproteobacteria</taxon>
        <taxon>Steroidobacterales</taxon>
        <taxon>Steroidobacteraceae</taxon>
        <taxon>Steroidobacter</taxon>
    </lineage>
</organism>
<evidence type="ECO:0000256" key="1">
    <source>
        <dbReference type="ARBA" id="ARBA00008857"/>
    </source>
</evidence>
<dbReference type="PATRIC" id="fig|465721.4.peg.2794"/>
<dbReference type="InterPro" id="IPR011010">
    <property type="entry name" value="DNA_brk_join_enz"/>
</dbReference>
<dbReference type="AlphaFoldDB" id="A0A127FC69"/>
<protein>
    <recommendedName>
        <fullName evidence="5">Integrase</fullName>
    </recommendedName>
</protein>
<sequence length="108" mass="12256">MLAKIEARGAFTIAQKCRLWLRQLFRFAMVKFPGLECNPASDLDAVALPRMPVAHNPFLRVEELPLLLQGSRGYRGHQQIRLGLRLLLLAGVRTGELRFATPDQFDLE</sequence>
<keyword evidence="2" id="KW-0229">DNA integration</keyword>
<proteinExistence type="inferred from homology"/>
<dbReference type="STRING" id="465721.ACG33_13070"/>
<dbReference type="Proteomes" id="UP000070250">
    <property type="component" value="Chromosome"/>
</dbReference>
<dbReference type="InterPro" id="IPR050808">
    <property type="entry name" value="Phage_Integrase"/>
</dbReference>